<dbReference type="PRINTS" id="PR00452">
    <property type="entry name" value="SH3DOMAIN"/>
</dbReference>
<feature type="domain" description="SH3" evidence="11">
    <location>
        <begin position="95"/>
        <end position="153"/>
    </location>
</feature>
<reference evidence="12" key="2">
    <citation type="submission" date="2025-08" db="UniProtKB">
        <authorList>
            <consortium name="Ensembl"/>
        </authorList>
    </citation>
    <scope>IDENTIFICATION</scope>
</reference>
<dbReference type="PROSITE" id="PS50002">
    <property type="entry name" value="SH3"/>
    <property type="match status" value="2"/>
</dbReference>
<feature type="region of interest" description="Disordered" evidence="9">
    <location>
        <begin position="242"/>
        <end position="331"/>
    </location>
</feature>
<comment type="function">
    <text evidence="5">Induces bone resorption, acting probably through a signaling cascade which results in the secretion of factor(s) enhancing osteoclast formation and activity.</text>
</comment>
<keyword evidence="2 7" id="KW-0727">SH2 domain</keyword>
<evidence type="ECO:0000256" key="1">
    <source>
        <dbReference type="ARBA" id="ARBA00022443"/>
    </source>
</evidence>
<evidence type="ECO:0000256" key="9">
    <source>
        <dbReference type="SAM" id="MobiDB-lite"/>
    </source>
</evidence>
<keyword evidence="4" id="KW-0449">Lipoprotein</keyword>
<evidence type="ECO:0000313" key="12">
    <source>
        <dbReference type="Ensembl" id="ENSGACP00000019163.2"/>
    </source>
</evidence>
<dbReference type="Ensembl" id="ENSGACT00000019201.2">
    <property type="protein sequence ID" value="ENSGACP00000019163.2"/>
    <property type="gene ID" value="ENSGACG00000014523.2"/>
</dbReference>
<evidence type="ECO:0000256" key="4">
    <source>
        <dbReference type="ARBA" id="ARBA00023288"/>
    </source>
</evidence>
<dbReference type="InterPro" id="IPR036028">
    <property type="entry name" value="SH3-like_dom_sf"/>
</dbReference>
<dbReference type="SMART" id="SM00326">
    <property type="entry name" value="SH3"/>
    <property type="match status" value="2"/>
</dbReference>
<dbReference type="SMART" id="SM00252">
    <property type="entry name" value="SH2"/>
    <property type="match status" value="1"/>
</dbReference>
<evidence type="ECO:0000256" key="7">
    <source>
        <dbReference type="PROSITE-ProRule" id="PRU00191"/>
    </source>
</evidence>
<reference evidence="12" key="3">
    <citation type="submission" date="2025-09" db="UniProtKB">
        <authorList>
            <consortium name="Ensembl"/>
        </authorList>
    </citation>
    <scope>IDENTIFICATION</scope>
</reference>
<dbReference type="PANTHER" id="PTHR46037">
    <property type="entry name" value="PROTEIN ENHANCER OF SEVENLESS 2B"/>
    <property type="match status" value="1"/>
</dbReference>
<dbReference type="Pfam" id="PF00017">
    <property type="entry name" value="SH2"/>
    <property type="match status" value="1"/>
</dbReference>
<dbReference type="FunFam" id="2.30.30.40:FF:000072">
    <property type="entry name" value="Unconventional Myosin IB"/>
    <property type="match status" value="1"/>
</dbReference>
<evidence type="ECO:0000256" key="2">
    <source>
        <dbReference type="ARBA" id="ARBA00022999"/>
    </source>
</evidence>
<dbReference type="Bgee" id="ENSGACG00000014523">
    <property type="expression patterns" value="Expressed in spleen and 13 other cell types or tissues"/>
</dbReference>
<evidence type="ECO:0000256" key="5">
    <source>
        <dbReference type="ARBA" id="ARBA00037432"/>
    </source>
</evidence>
<evidence type="ECO:0000313" key="13">
    <source>
        <dbReference type="Proteomes" id="UP000007635"/>
    </source>
</evidence>
<dbReference type="GeneTree" id="ENSGT00940000157307"/>
<accession>G3PNI0</accession>
<dbReference type="InterPro" id="IPR000980">
    <property type="entry name" value="SH2"/>
</dbReference>
<dbReference type="Pfam" id="PF00018">
    <property type="entry name" value="SH3_1"/>
    <property type="match status" value="2"/>
</dbReference>
<evidence type="ECO:0000256" key="8">
    <source>
        <dbReference type="PROSITE-ProRule" id="PRU00192"/>
    </source>
</evidence>
<evidence type="ECO:0000259" key="11">
    <source>
        <dbReference type="PROSITE" id="PS50002"/>
    </source>
</evidence>
<reference evidence="12 13" key="1">
    <citation type="journal article" date="2021" name="G3 (Bethesda)">
        <title>Improved contiguity of the threespine stickleback genome using long-read sequencing.</title>
        <authorList>
            <person name="Nath S."/>
            <person name="Shaw D.E."/>
            <person name="White M.A."/>
        </authorList>
    </citation>
    <scope>NUCLEOTIDE SEQUENCE [LARGE SCALE GENOMIC DNA]</scope>
    <source>
        <strain evidence="12 13">Lake Benthic</strain>
    </source>
</reference>
<dbReference type="PROSITE" id="PS50001">
    <property type="entry name" value="SH2"/>
    <property type="match status" value="1"/>
</dbReference>
<proteinExistence type="predicted"/>
<feature type="domain" description="SH3" evidence="11">
    <location>
        <begin position="330"/>
        <end position="387"/>
    </location>
</feature>
<evidence type="ECO:0000259" key="10">
    <source>
        <dbReference type="PROSITE" id="PS50001"/>
    </source>
</evidence>
<evidence type="ECO:0000256" key="3">
    <source>
        <dbReference type="ARBA" id="ARBA00023043"/>
    </source>
</evidence>
<organism evidence="12 13">
    <name type="scientific">Gasterosteus aculeatus aculeatus</name>
    <name type="common">three-spined stickleback</name>
    <dbReference type="NCBI Taxonomy" id="481459"/>
    <lineage>
        <taxon>Eukaryota</taxon>
        <taxon>Metazoa</taxon>
        <taxon>Chordata</taxon>
        <taxon>Craniata</taxon>
        <taxon>Vertebrata</taxon>
        <taxon>Euteleostomi</taxon>
        <taxon>Actinopterygii</taxon>
        <taxon>Neopterygii</taxon>
        <taxon>Teleostei</taxon>
        <taxon>Neoteleostei</taxon>
        <taxon>Acanthomorphata</taxon>
        <taxon>Eupercaria</taxon>
        <taxon>Perciformes</taxon>
        <taxon>Cottioidei</taxon>
        <taxon>Gasterosteales</taxon>
        <taxon>Gasterosteidae</taxon>
        <taxon>Gasterosteus</taxon>
    </lineage>
</organism>
<feature type="compositionally biased region" description="Polar residues" evidence="9">
    <location>
        <begin position="302"/>
        <end position="315"/>
    </location>
</feature>
<keyword evidence="3" id="KW-0040">ANK repeat</keyword>
<evidence type="ECO:0000256" key="6">
    <source>
        <dbReference type="ARBA" id="ARBA00040640"/>
    </source>
</evidence>
<dbReference type="PRINTS" id="PR00401">
    <property type="entry name" value="SH2DOMAIN"/>
</dbReference>
<keyword evidence="13" id="KW-1185">Reference proteome</keyword>
<dbReference type="Proteomes" id="UP000007635">
    <property type="component" value="Chromosome XI"/>
</dbReference>
<dbReference type="InterPro" id="IPR001452">
    <property type="entry name" value="SH3_domain"/>
</dbReference>
<dbReference type="CDD" id="cd09941">
    <property type="entry name" value="SH2_Grb2_like"/>
    <property type="match status" value="1"/>
</dbReference>
<keyword evidence="1 8" id="KW-0728">SH3 domain</keyword>
<protein>
    <recommendedName>
        <fullName evidence="6">Osteoclast-stimulating factor 1</fullName>
    </recommendedName>
</protein>
<dbReference type="AlphaFoldDB" id="G3PNI0"/>
<dbReference type="InterPro" id="IPR043539">
    <property type="entry name" value="Grb2-like"/>
</dbReference>
<dbReference type="SUPFAM" id="SSF55550">
    <property type="entry name" value="SH2 domain"/>
    <property type="match status" value="1"/>
</dbReference>
<dbReference type="Gene3D" id="3.30.505.10">
    <property type="entry name" value="SH2 domain"/>
    <property type="match status" value="1"/>
</dbReference>
<feature type="domain" description="SH2" evidence="10">
    <location>
        <begin position="155"/>
        <end position="246"/>
    </location>
</feature>
<sequence>MWWCTCARAPGHAARAAERHLAGLRIKPREERNCSATRLSAPCLCSINILFPSTNPPKTNTRKTNQDFYGVRRQQKEFKGRNSSSSLGCFLLNAWWTMEARGKYDFSATATDELSFRKGDTLKILSPQDDWYRAEMGGQEGYVPQNYVEVQTPRWFHQNASRSAAEDVLRSKGVGHFVIRGCQSSPGDFSISVKHESDVQHFKVMRDNKGMYFLWSEKFTSLNKLVDFYKSASISKTRDIFLRDDGSDSRGPPGAQAVKRGSLPEQRVNASAAIVASPRRASDQPPRQLAKRAGLEERAQTIGHTGRSSPGTSAQPPRRTSETMPLPQRASTQQVKALYDFCAEEGDELGFSAGDIIELLDRSDASWWRGRLRGKSGLFPANYTMPL</sequence>
<dbReference type="SUPFAM" id="SSF50044">
    <property type="entry name" value="SH3-domain"/>
    <property type="match status" value="2"/>
</dbReference>
<dbReference type="Gene3D" id="2.30.30.40">
    <property type="entry name" value="SH3 Domains"/>
    <property type="match status" value="2"/>
</dbReference>
<name>G3PNI0_GASAC</name>
<dbReference type="InterPro" id="IPR036860">
    <property type="entry name" value="SH2_dom_sf"/>
</dbReference>